<dbReference type="AlphaFoldDB" id="A0A327WTF1"/>
<dbReference type="Proteomes" id="UP000248790">
    <property type="component" value="Unassembled WGS sequence"/>
</dbReference>
<evidence type="ECO:0000313" key="1">
    <source>
        <dbReference type="EMBL" id="RAJ95660.1"/>
    </source>
</evidence>
<organism evidence="1 2">
    <name type="scientific">Larkinella arboricola</name>
    <dbReference type="NCBI Taxonomy" id="643671"/>
    <lineage>
        <taxon>Bacteria</taxon>
        <taxon>Pseudomonadati</taxon>
        <taxon>Bacteroidota</taxon>
        <taxon>Cytophagia</taxon>
        <taxon>Cytophagales</taxon>
        <taxon>Spirosomataceae</taxon>
        <taxon>Larkinella</taxon>
    </lineage>
</organism>
<gene>
    <name evidence="1" type="ORF">LX87_03408</name>
</gene>
<keyword evidence="2" id="KW-1185">Reference proteome</keyword>
<protein>
    <submittedName>
        <fullName evidence="1">Uncharacterized protein</fullName>
    </submittedName>
</protein>
<evidence type="ECO:0000313" key="2">
    <source>
        <dbReference type="Proteomes" id="UP000248790"/>
    </source>
</evidence>
<proteinExistence type="predicted"/>
<dbReference type="EMBL" id="QLMC01000004">
    <property type="protein sequence ID" value="RAJ95660.1"/>
    <property type="molecule type" value="Genomic_DNA"/>
</dbReference>
<accession>A0A327WTF1</accession>
<sequence>MFKLIVFGPHFAQAVGAQAIGKPRTYVISLFFAELNRHALALVDAANLAFESHTATRTTNSFVFPALCFHTFITNSGRPWPAGMIILYVFGYQMTGGLGRLHHVFERLLRFGPPPGFQPAVGVDPQVPNWQHVGGFI</sequence>
<reference evidence="1 2" key="1">
    <citation type="submission" date="2018-06" db="EMBL/GenBank/DDBJ databases">
        <title>Genomic Encyclopedia of Archaeal and Bacterial Type Strains, Phase II (KMG-II): from individual species to whole genera.</title>
        <authorList>
            <person name="Goeker M."/>
        </authorList>
    </citation>
    <scope>NUCLEOTIDE SEQUENCE [LARGE SCALE GENOMIC DNA]</scope>
    <source>
        <strain evidence="1 2">DSM 21851</strain>
    </source>
</reference>
<comment type="caution">
    <text evidence="1">The sequence shown here is derived from an EMBL/GenBank/DDBJ whole genome shotgun (WGS) entry which is preliminary data.</text>
</comment>
<name>A0A327WTF1_LARAB</name>